<keyword evidence="8" id="KW-1185">Reference proteome</keyword>
<evidence type="ECO:0000256" key="2">
    <source>
        <dbReference type="ARBA" id="ARBA00022679"/>
    </source>
</evidence>
<feature type="transmembrane region" description="Helical" evidence="6">
    <location>
        <begin position="177"/>
        <end position="200"/>
    </location>
</feature>
<feature type="transmembrane region" description="Helical" evidence="6">
    <location>
        <begin position="122"/>
        <end position="140"/>
    </location>
</feature>
<accession>A0A8J4PTN4</accession>
<keyword evidence="3 6" id="KW-0812">Transmembrane</keyword>
<evidence type="ECO:0000256" key="5">
    <source>
        <dbReference type="ARBA" id="ARBA00023136"/>
    </source>
</evidence>
<organism evidence="7 8">
    <name type="scientific">Polysphondylium violaceum</name>
    <dbReference type="NCBI Taxonomy" id="133409"/>
    <lineage>
        <taxon>Eukaryota</taxon>
        <taxon>Amoebozoa</taxon>
        <taxon>Evosea</taxon>
        <taxon>Eumycetozoa</taxon>
        <taxon>Dictyostelia</taxon>
        <taxon>Dictyosteliales</taxon>
        <taxon>Dictyosteliaceae</taxon>
        <taxon>Polysphondylium</taxon>
    </lineage>
</organism>
<sequence>MISKLKIQGFIHGSRLEGFPMVLTYVLVGMSIGYKESGGAMFWNALYVIPIFLFLCSITNILNALCDFESNVDDKETSSDRTMFDYGVITKSDIWNFVYFCSASTGVVSYLAFSHMNSDQQSFGYLNVVINTFLSFYYNLQPFRLKTKLFCGEFTVFFFFISIVNCSYFLMTGIPSWNIWMANSNAIILVVCGLIVNFYVDVEDDKRDGSMSSVIFFGETISKYLIIAMPIVAYILTIQYALQQSNIFLLLPLLTIPKLIEVIQLTLKKQKLAKPKFFLAIFIFNILFSIGILSTTH</sequence>
<dbReference type="InterPro" id="IPR000537">
    <property type="entry name" value="UbiA_prenyltransferase"/>
</dbReference>
<reference evidence="7" key="1">
    <citation type="submission" date="2020-01" db="EMBL/GenBank/DDBJ databases">
        <title>Development of genomics and gene disruption for Polysphondylium violaceum indicates a role for the polyketide synthase stlB in stalk morphogenesis.</title>
        <authorList>
            <person name="Narita B."/>
            <person name="Kawabe Y."/>
            <person name="Kin K."/>
            <person name="Saito T."/>
            <person name="Gibbs R."/>
            <person name="Kuspa A."/>
            <person name="Muzny D."/>
            <person name="Queller D."/>
            <person name="Richards S."/>
            <person name="Strassman J."/>
            <person name="Sucgang R."/>
            <person name="Worley K."/>
            <person name="Schaap P."/>
        </authorList>
    </citation>
    <scope>NUCLEOTIDE SEQUENCE</scope>
    <source>
        <strain evidence="7">QSvi11</strain>
    </source>
</reference>
<dbReference type="Pfam" id="PF01040">
    <property type="entry name" value="UbiA"/>
    <property type="match status" value="1"/>
</dbReference>
<dbReference type="Gene3D" id="1.20.120.1780">
    <property type="entry name" value="UbiA prenyltransferase"/>
    <property type="match status" value="1"/>
</dbReference>
<dbReference type="PANTHER" id="PTHR13929:SF0">
    <property type="entry name" value="UBIA PRENYLTRANSFERASE DOMAIN-CONTAINING PROTEIN 1"/>
    <property type="match status" value="1"/>
</dbReference>
<feature type="transmembrane region" description="Helical" evidence="6">
    <location>
        <begin position="97"/>
        <end position="116"/>
    </location>
</feature>
<dbReference type="PANTHER" id="PTHR13929">
    <property type="entry name" value="1,4-DIHYDROXY-2-NAPHTHOATE OCTAPRENYLTRANSFERASE"/>
    <property type="match status" value="1"/>
</dbReference>
<dbReference type="CDD" id="cd13962">
    <property type="entry name" value="PT_UbiA_UBIAD1"/>
    <property type="match status" value="1"/>
</dbReference>
<keyword evidence="4 6" id="KW-1133">Transmembrane helix</keyword>
<evidence type="ECO:0000256" key="4">
    <source>
        <dbReference type="ARBA" id="ARBA00022989"/>
    </source>
</evidence>
<feature type="transmembrane region" description="Helical" evidence="6">
    <location>
        <begin position="221"/>
        <end position="241"/>
    </location>
</feature>
<dbReference type="EMBL" id="AJWJ01000203">
    <property type="protein sequence ID" value="KAF2073450.1"/>
    <property type="molecule type" value="Genomic_DNA"/>
</dbReference>
<dbReference type="Proteomes" id="UP000695562">
    <property type="component" value="Unassembled WGS sequence"/>
</dbReference>
<evidence type="ECO:0008006" key="9">
    <source>
        <dbReference type="Google" id="ProtNLM"/>
    </source>
</evidence>
<feature type="transmembrane region" description="Helical" evidence="6">
    <location>
        <begin position="40"/>
        <end position="62"/>
    </location>
</feature>
<dbReference type="AlphaFoldDB" id="A0A8J4PTN4"/>
<comment type="subcellular location">
    <subcellularLocation>
        <location evidence="1">Membrane</location>
        <topology evidence="1">Multi-pass membrane protein</topology>
    </subcellularLocation>
</comment>
<gene>
    <name evidence="7" type="ORF">CYY_005235</name>
</gene>
<dbReference type="GO" id="GO:0016020">
    <property type="term" value="C:membrane"/>
    <property type="evidence" value="ECO:0007669"/>
    <property type="project" value="UniProtKB-SubCell"/>
</dbReference>
<comment type="caution">
    <text evidence="7">The sequence shown here is derived from an EMBL/GenBank/DDBJ whole genome shotgun (WGS) entry which is preliminary data.</text>
</comment>
<evidence type="ECO:0000256" key="6">
    <source>
        <dbReference type="SAM" id="Phobius"/>
    </source>
</evidence>
<evidence type="ECO:0000313" key="8">
    <source>
        <dbReference type="Proteomes" id="UP000695562"/>
    </source>
</evidence>
<dbReference type="GO" id="GO:0004659">
    <property type="term" value="F:prenyltransferase activity"/>
    <property type="evidence" value="ECO:0007669"/>
    <property type="project" value="InterPro"/>
</dbReference>
<feature type="transmembrane region" description="Helical" evidence="6">
    <location>
        <begin position="277"/>
        <end position="296"/>
    </location>
</feature>
<dbReference type="GO" id="GO:0042371">
    <property type="term" value="P:vitamin K biosynthetic process"/>
    <property type="evidence" value="ECO:0007669"/>
    <property type="project" value="TreeGrafter"/>
</dbReference>
<evidence type="ECO:0000256" key="1">
    <source>
        <dbReference type="ARBA" id="ARBA00004141"/>
    </source>
</evidence>
<keyword evidence="2" id="KW-0808">Transferase</keyword>
<keyword evidence="5 6" id="KW-0472">Membrane</keyword>
<name>A0A8J4PTN4_9MYCE</name>
<feature type="transmembrane region" description="Helical" evidence="6">
    <location>
        <begin position="149"/>
        <end position="171"/>
    </location>
</feature>
<evidence type="ECO:0000256" key="3">
    <source>
        <dbReference type="ARBA" id="ARBA00022692"/>
    </source>
</evidence>
<dbReference type="GO" id="GO:0009234">
    <property type="term" value="P:menaquinone biosynthetic process"/>
    <property type="evidence" value="ECO:0007669"/>
    <property type="project" value="TreeGrafter"/>
</dbReference>
<evidence type="ECO:0000313" key="7">
    <source>
        <dbReference type="EMBL" id="KAF2073450.1"/>
    </source>
</evidence>
<proteinExistence type="predicted"/>
<dbReference type="InterPro" id="IPR026046">
    <property type="entry name" value="UBIAD1"/>
</dbReference>
<protein>
    <recommendedName>
        <fullName evidence="9">UbiA prenyltransferase family protein</fullName>
    </recommendedName>
</protein>
<feature type="transmembrane region" description="Helical" evidence="6">
    <location>
        <begin position="16"/>
        <end position="34"/>
    </location>
</feature>